<organism evidence="1 2">
    <name type="scientific">Mycena alexandri</name>
    <dbReference type="NCBI Taxonomy" id="1745969"/>
    <lineage>
        <taxon>Eukaryota</taxon>
        <taxon>Fungi</taxon>
        <taxon>Dikarya</taxon>
        <taxon>Basidiomycota</taxon>
        <taxon>Agaricomycotina</taxon>
        <taxon>Agaricomycetes</taxon>
        <taxon>Agaricomycetidae</taxon>
        <taxon>Agaricales</taxon>
        <taxon>Marasmiineae</taxon>
        <taxon>Mycenaceae</taxon>
        <taxon>Mycena</taxon>
    </lineage>
</organism>
<comment type="caution">
    <text evidence="1">The sequence shown here is derived from an EMBL/GenBank/DDBJ whole genome shotgun (WGS) entry which is preliminary data.</text>
</comment>
<dbReference type="EMBL" id="JARJCM010000510">
    <property type="protein sequence ID" value="KAJ7016418.1"/>
    <property type="molecule type" value="Genomic_DNA"/>
</dbReference>
<proteinExistence type="predicted"/>
<dbReference type="Proteomes" id="UP001218188">
    <property type="component" value="Unassembled WGS sequence"/>
</dbReference>
<keyword evidence="2" id="KW-1185">Reference proteome</keyword>
<protein>
    <submittedName>
        <fullName evidence="1">Uncharacterized protein</fullName>
    </submittedName>
</protein>
<name>A0AAD6WK69_9AGAR</name>
<reference evidence="1" key="1">
    <citation type="submission" date="2023-03" db="EMBL/GenBank/DDBJ databases">
        <title>Massive genome expansion in bonnet fungi (Mycena s.s.) driven by repeated elements and novel gene families across ecological guilds.</title>
        <authorList>
            <consortium name="Lawrence Berkeley National Laboratory"/>
            <person name="Harder C.B."/>
            <person name="Miyauchi S."/>
            <person name="Viragh M."/>
            <person name="Kuo A."/>
            <person name="Thoen E."/>
            <person name="Andreopoulos B."/>
            <person name="Lu D."/>
            <person name="Skrede I."/>
            <person name="Drula E."/>
            <person name="Henrissat B."/>
            <person name="Morin E."/>
            <person name="Kohler A."/>
            <person name="Barry K."/>
            <person name="LaButti K."/>
            <person name="Morin E."/>
            <person name="Salamov A."/>
            <person name="Lipzen A."/>
            <person name="Mereny Z."/>
            <person name="Hegedus B."/>
            <person name="Baldrian P."/>
            <person name="Stursova M."/>
            <person name="Weitz H."/>
            <person name="Taylor A."/>
            <person name="Grigoriev I.V."/>
            <person name="Nagy L.G."/>
            <person name="Martin F."/>
            <person name="Kauserud H."/>
        </authorList>
    </citation>
    <scope>NUCLEOTIDE SEQUENCE</scope>
    <source>
        <strain evidence="1">CBHHK200</strain>
    </source>
</reference>
<evidence type="ECO:0000313" key="1">
    <source>
        <dbReference type="EMBL" id="KAJ7016418.1"/>
    </source>
</evidence>
<gene>
    <name evidence="1" type="ORF">C8F04DRAFT_1202264</name>
</gene>
<accession>A0AAD6WK69</accession>
<dbReference type="AlphaFoldDB" id="A0AAD6WK69"/>
<evidence type="ECO:0000313" key="2">
    <source>
        <dbReference type="Proteomes" id="UP001218188"/>
    </source>
</evidence>
<sequence>MWVSNVLQNTFSSKTRLTTLWKSSKLKPKRCRSPRHKFPSSLPILRDATVRGLVKMYDFFQTPDGRKIVQRLGENVRFRAQTGTFRPSACMGKIPRKLFDTSCVKTHTGNGNRQSLWCNTLTRFSWFPPMGNLRPHFGKRTKEI</sequence>